<keyword evidence="10" id="KW-0626">Porin</keyword>
<feature type="signal peptide" evidence="15">
    <location>
        <begin position="1"/>
        <end position="23"/>
    </location>
</feature>
<dbReference type="Proteomes" id="UP000619761">
    <property type="component" value="Unassembled WGS sequence"/>
</dbReference>
<keyword evidence="11" id="KW-0472">Membrane</keyword>
<evidence type="ECO:0000256" key="12">
    <source>
        <dbReference type="ARBA" id="ARBA00023139"/>
    </source>
</evidence>
<keyword evidence="20" id="KW-1185">Reference proteome</keyword>
<evidence type="ECO:0000256" key="1">
    <source>
        <dbReference type="ARBA" id="ARBA00004571"/>
    </source>
</evidence>
<evidence type="ECO:0000256" key="4">
    <source>
        <dbReference type="ARBA" id="ARBA00022452"/>
    </source>
</evidence>
<evidence type="ECO:0000256" key="11">
    <source>
        <dbReference type="ARBA" id="ARBA00023136"/>
    </source>
</evidence>
<evidence type="ECO:0000256" key="10">
    <source>
        <dbReference type="ARBA" id="ARBA00023114"/>
    </source>
</evidence>
<dbReference type="RefSeq" id="WP_189417950.1">
    <property type="nucleotide sequence ID" value="NZ_BMYZ01000001.1"/>
</dbReference>
<comment type="subcellular location">
    <subcellularLocation>
        <location evidence="1">Cell outer membrane</location>
        <topology evidence="1">Multi-pass membrane protein</topology>
    </subcellularLocation>
</comment>
<comment type="similarity">
    <text evidence="2">Belongs to the BexD/CtrA/VexA family.</text>
</comment>
<dbReference type="PANTHER" id="PTHR33619">
    <property type="entry name" value="POLYSACCHARIDE EXPORT PROTEIN GFCE-RELATED"/>
    <property type="match status" value="1"/>
</dbReference>
<evidence type="ECO:0000256" key="14">
    <source>
        <dbReference type="ARBA" id="ARBA00023288"/>
    </source>
</evidence>
<evidence type="ECO:0008006" key="21">
    <source>
        <dbReference type="Google" id="ProtNLM"/>
    </source>
</evidence>
<organism evidence="19 20">
    <name type="scientific">Cellvibrio zantedeschiae</name>
    <dbReference type="NCBI Taxonomy" id="1237077"/>
    <lineage>
        <taxon>Bacteria</taxon>
        <taxon>Pseudomonadati</taxon>
        <taxon>Pseudomonadota</taxon>
        <taxon>Gammaproteobacteria</taxon>
        <taxon>Cellvibrionales</taxon>
        <taxon>Cellvibrionaceae</taxon>
        <taxon>Cellvibrio</taxon>
    </lineage>
</organism>
<evidence type="ECO:0000256" key="8">
    <source>
        <dbReference type="ARBA" id="ARBA00023047"/>
    </source>
</evidence>
<keyword evidence="6" id="KW-0812">Transmembrane</keyword>
<dbReference type="InterPro" id="IPR049712">
    <property type="entry name" value="Poly_export"/>
</dbReference>
<evidence type="ECO:0000256" key="6">
    <source>
        <dbReference type="ARBA" id="ARBA00022692"/>
    </source>
</evidence>
<evidence type="ECO:0000259" key="16">
    <source>
        <dbReference type="Pfam" id="PF02563"/>
    </source>
</evidence>
<dbReference type="PANTHER" id="PTHR33619:SF3">
    <property type="entry name" value="POLYSACCHARIDE EXPORT PROTEIN GFCE-RELATED"/>
    <property type="match status" value="1"/>
</dbReference>
<accession>A0ABQ3B1G7</accession>
<dbReference type="InterPro" id="IPR054765">
    <property type="entry name" value="SLBB_dom"/>
</dbReference>
<evidence type="ECO:0000313" key="20">
    <source>
        <dbReference type="Proteomes" id="UP000619761"/>
    </source>
</evidence>
<evidence type="ECO:0000256" key="3">
    <source>
        <dbReference type="ARBA" id="ARBA00022448"/>
    </source>
</evidence>
<evidence type="ECO:0000256" key="7">
    <source>
        <dbReference type="ARBA" id="ARBA00022729"/>
    </source>
</evidence>
<evidence type="ECO:0000259" key="18">
    <source>
        <dbReference type="Pfam" id="PF22461"/>
    </source>
</evidence>
<name>A0ABQ3B1G7_9GAMM</name>
<dbReference type="InterPro" id="IPR003715">
    <property type="entry name" value="Poly_export_N"/>
</dbReference>
<protein>
    <recommendedName>
        <fullName evidence="21">Polysaccharide export protein EpsE</fullName>
    </recommendedName>
</protein>
<dbReference type="Pfam" id="PF02563">
    <property type="entry name" value="Poly_export"/>
    <property type="match status" value="1"/>
</dbReference>
<evidence type="ECO:0000259" key="17">
    <source>
        <dbReference type="Pfam" id="PF10531"/>
    </source>
</evidence>
<keyword evidence="4" id="KW-1134">Transmembrane beta strand</keyword>
<dbReference type="EMBL" id="BMYZ01000001">
    <property type="protein sequence ID" value="GGY74355.1"/>
    <property type="molecule type" value="Genomic_DNA"/>
</dbReference>
<feature type="domain" description="SLBB" evidence="18">
    <location>
        <begin position="104"/>
        <end position="186"/>
    </location>
</feature>
<keyword evidence="14" id="KW-0449">Lipoprotein</keyword>
<dbReference type="Gene3D" id="3.10.560.10">
    <property type="entry name" value="Outer membrane lipoprotein wza domain like"/>
    <property type="match status" value="2"/>
</dbReference>
<feature type="domain" description="Soluble ligand binding" evidence="17">
    <location>
        <begin position="192"/>
        <end position="242"/>
    </location>
</feature>
<feature type="chain" id="PRO_5045198139" description="Polysaccharide export protein EpsE" evidence="15">
    <location>
        <begin position="24"/>
        <end position="266"/>
    </location>
</feature>
<keyword evidence="13" id="KW-0998">Cell outer membrane</keyword>
<comment type="caution">
    <text evidence="19">The sequence shown here is derived from an EMBL/GenBank/DDBJ whole genome shotgun (WGS) entry which is preliminary data.</text>
</comment>
<feature type="domain" description="Polysaccharide export protein N-terminal" evidence="16">
    <location>
        <begin position="22"/>
        <end position="98"/>
    </location>
</feature>
<proteinExistence type="inferred from homology"/>
<keyword evidence="7 15" id="KW-0732">Signal</keyword>
<evidence type="ECO:0000256" key="2">
    <source>
        <dbReference type="ARBA" id="ARBA00009450"/>
    </source>
</evidence>
<keyword evidence="8" id="KW-0625">Polysaccharide transport</keyword>
<gene>
    <name evidence="19" type="ORF">GCM10011613_19690</name>
</gene>
<sequence length="266" mass="28769">MNSLQRLISGLAIMLVVTPFAQAQSNYSMGAGDEVRMTVYGQPELTTEGQINTDGTLDVPLIGVVKVAGRSSGDAAKLIAERYQSGNFLKSAQVNLLVTKYRSQVVSILGKVNRPGMLVLEGSTSLTQAIAWAGGISDAGNERVILIRTDANGRQERREYNLQKQLESEASSNSVVWLQNGDTLYIPNADRFYVSGEVRTPGMYPLDRPLNVMQAIGVAGGPTARASDRSAKLYRKQADGSVKELKAKPDDKVLDGDVMVVQESLF</sequence>
<keyword evidence="3" id="KW-0813">Transport</keyword>
<keyword evidence="9" id="KW-0406">Ion transport</keyword>
<evidence type="ECO:0000256" key="5">
    <source>
        <dbReference type="ARBA" id="ARBA00022597"/>
    </source>
</evidence>
<evidence type="ECO:0000256" key="13">
    <source>
        <dbReference type="ARBA" id="ARBA00023237"/>
    </source>
</evidence>
<evidence type="ECO:0000256" key="15">
    <source>
        <dbReference type="SAM" id="SignalP"/>
    </source>
</evidence>
<evidence type="ECO:0000313" key="19">
    <source>
        <dbReference type="EMBL" id="GGY74355.1"/>
    </source>
</evidence>
<dbReference type="InterPro" id="IPR019554">
    <property type="entry name" value="Soluble_ligand-bd"/>
</dbReference>
<keyword evidence="5" id="KW-0762">Sugar transport</keyword>
<dbReference type="Pfam" id="PF22461">
    <property type="entry name" value="SLBB_2"/>
    <property type="match status" value="1"/>
</dbReference>
<reference evidence="20" key="1">
    <citation type="journal article" date="2019" name="Int. J. Syst. Evol. Microbiol.">
        <title>The Global Catalogue of Microorganisms (GCM) 10K type strain sequencing project: providing services to taxonomists for standard genome sequencing and annotation.</title>
        <authorList>
            <consortium name="The Broad Institute Genomics Platform"/>
            <consortium name="The Broad Institute Genome Sequencing Center for Infectious Disease"/>
            <person name="Wu L."/>
            <person name="Ma J."/>
        </authorList>
    </citation>
    <scope>NUCLEOTIDE SEQUENCE [LARGE SCALE GENOMIC DNA]</scope>
    <source>
        <strain evidence="20">KCTC 32239</strain>
    </source>
</reference>
<evidence type="ECO:0000256" key="9">
    <source>
        <dbReference type="ARBA" id="ARBA00023065"/>
    </source>
</evidence>
<keyword evidence="12" id="KW-0564">Palmitate</keyword>
<dbReference type="Pfam" id="PF10531">
    <property type="entry name" value="SLBB"/>
    <property type="match status" value="1"/>
</dbReference>